<accession>A0A8T2UI25</accession>
<dbReference type="InterPro" id="IPR036787">
    <property type="entry name" value="T_IF-3_N_sf"/>
</dbReference>
<comment type="similarity">
    <text evidence="1">Belongs to the IF-3 family.</text>
</comment>
<evidence type="ECO:0000256" key="3">
    <source>
        <dbReference type="ARBA" id="ARBA00022917"/>
    </source>
</evidence>
<protein>
    <recommendedName>
        <fullName evidence="8">Translation initiation factor IF-3</fullName>
    </recommendedName>
</protein>
<dbReference type="GO" id="GO:0043022">
    <property type="term" value="F:ribosome binding"/>
    <property type="evidence" value="ECO:0007669"/>
    <property type="project" value="TreeGrafter"/>
</dbReference>
<feature type="domain" description="Translation initiation factor 3 N-terminal" evidence="5">
    <location>
        <begin position="46"/>
        <end position="84"/>
    </location>
</feature>
<dbReference type="Pfam" id="PF00707">
    <property type="entry name" value="IF3_C"/>
    <property type="match status" value="1"/>
</dbReference>
<feature type="domain" description="Translation initiation factor 3 C-terminal" evidence="4">
    <location>
        <begin position="97"/>
        <end position="172"/>
    </location>
</feature>
<evidence type="ECO:0008006" key="8">
    <source>
        <dbReference type="Google" id="ProtNLM"/>
    </source>
</evidence>
<evidence type="ECO:0000313" key="6">
    <source>
        <dbReference type="EMBL" id="KAH7434328.1"/>
    </source>
</evidence>
<dbReference type="OMA" id="FWMNREL"/>
<dbReference type="AlphaFoldDB" id="A0A8T2UI25"/>
<proteinExistence type="inferred from homology"/>
<evidence type="ECO:0000256" key="2">
    <source>
        <dbReference type="ARBA" id="ARBA00022540"/>
    </source>
</evidence>
<dbReference type="InterPro" id="IPR019814">
    <property type="entry name" value="Translation_initiation_fac_3_N"/>
</dbReference>
<dbReference type="EMBL" id="CM035411">
    <property type="protein sequence ID" value="KAH7434328.1"/>
    <property type="molecule type" value="Genomic_DNA"/>
</dbReference>
<dbReference type="SUPFAM" id="SSF55200">
    <property type="entry name" value="Translation initiation factor IF3, C-terminal domain"/>
    <property type="match status" value="1"/>
</dbReference>
<dbReference type="Proteomes" id="UP000825935">
    <property type="component" value="Chromosome 6"/>
</dbReference>
<comment type="caution">
    <text evidence="6">The sequence shown here is derived from an EMBL/GenBank/DDBJ whole genome shotgun (WGS) entry which is preliminary data.</text>
</comment>
<keyword evidence="3" id="KW-0648">Protein biosynthesis</keyword>
<dbReference type="SUPFAM" id="SSF54364">
    <property type="entry name" value="Translation initiation factor IF3, N-terminal domain"/>
    <property type="match status" value="1"/>
</dbReference>
<dbReference type="InterPro" id="IPR036788">
    <property type="entry name" value="T_IF-3_C_sf"/>
</dbReference>
<evidence type="ECO:0000313" key="7">
    <source>
        <dbReference type="Proteomes" id="UP000825935"/>
    </source>
</evidence>
<gene>
    <name evidence="6" type="ORF">KP509_06G011600</name>
</gene>
<dbReference type="GO" id="GO:0003743">
    <property type="term" value="F:translation initiation factor activity"/>
    <property type="evidence" value="ECO:0007669"/>
    <property type="project" value="UniProtKB-KW"/>
</dbReference>
<evidence type="ECO:0000259" key="4">
    <source>
        <dbReference type="Pfam" id="PF00707"/>
    </source>
</evidence>
<dbReference type="InterPro" id="IPR019815">
    <property type="entry name" value="Translation_initiation_fac_3_C"/>
</dbReference>
<evidence type="ECO:0000259" key="5">
    <source>
        <dbReference type="Pfam" id="PF05198"/>
    </source>
</evidence>
<reference evidence="6" key="1">
    <citation type="submission" date="2021-08" db="EMBL/GenBank/DDBJ databases">
        <title>WGS assembly of Ceratopteris richardii.</title>
        <authorList>
            <person name="Marchant D.B."/>
            <person name="Chen G."/>
            <person name="Jenkins J."/>
            <person name="Shu S."/>
            <person name="Leebens-Mack J."/>
            <person name="Grimwood J."/>
            <person name="Schmutz J."/>
            <person name="Soltis P."/>
            <person name="Soltis D."/>
            <person name="Chen Z.-H."/>
        </authorList>
    </citation>
    <scope>NUCLEOTIDE SEQUENCE</scope>
    <source>
        <strain evidence="6">Whitten #5841</strain>
        <tissue evidence="6">Leaf</tissue>
    </source>
</reference>
<dbReference type="PANTHER" id="PTHR10938:SF4">
    <property type="entry name" value="TRANSLATION INITIATION FACTOR IF3-1, MITOCHONDRIAL"/>
    <property type="match status" value="1"/>
</dbReference>
<name>A0A8T2UI25_CERRI</name>
<keyword evidence="2" id="KW-0396">Initiation factor</keyword>
<sequence>MKVVLNGVGPIVRFWMNRELKRRRMMMMMMIMKFSMSSALKILMMKVRRKNLDLVLVDNRADPPVWKIFDFNREQYKREQVKKERRKQKGDAMRLNEVKELHFNAKIESKDLKIKVEKAKKFMEHGYRVKFMVDFKTSMEEEEIRNQNAKLLGAIFPMMDEIAVIEQGPRVEVR</sequence>
<dbReference type="PANTHER" id="PTHR10938">
    <property type="entry name" value="TRANSLATION INITIATION FACTOR IF-3"/>
    <property type="match status" value="1"/>
</dbReference>
<dbReference type="OrthoDB" id="21573at2759"/>
<organism evidence="6 7">
    <name type="scientific">Ceratopteris richardii</name>
    <name type="common">Triangle waterfern</name>
    <dbReference type="NCBI Taxonomy" id="49495"/>
    <lineage>
        <taxon>Eukaryota</taxon>
        <taxon>Viridiplantae</taxon>
        <taxon>Streptophyta</taxon>
        <taxon>Embryophyta</taxon>
        <taxon>Tracheophyta</taxon>
        <taxon>Polypodiopsida</taxon>
        <taxon>Polypodiidae</taxon>
        <taxon>Polypodiales</taxon>
        <taxon>Pteridineae</taxon>
        <taxon>Pteridaceae</taxon>
        <taxon>Parkerioideae</taxon>
        <taxon>Ceratopteris</taxon>
    </lineage>
</organism>
<keyword evidence="7" id="KW-1185">Reference proteome</keyword>
<dbReference type="NCBIfam" id="TIGR00168">
    <property type="entry name" value="infC"/>
    <property type="match status" value="1"/>
</dbReference>
<dbReference type="Gene3D" id="3.10.20.80">
    <property type="entry name" value="Translation initiation factor 3 (IF-3), N-terminal domain"/>
    <property type="match status" value="1"/>
</dbReference>
<dbReference type="InterPro" id="IPR001288">
    <property type="entry name" value="Translation_initiation_fac_3"/>
</dbReference>
<dbReference type="Pfam" id="PF05198">
    <property type="entry name" value="IF3_N"/>
    <property type="match status" value="1"/>
</dbReference>
<dbReference type="GO" id="GO:0005737">
    <property type="term" value="C:cytoplasm"/>
    <property type="evidence" value="ECO:0007669"/>
    <property type="project" value="UniProtKB-ARBA"/>
</dbReference>
<dbReference type="Gene3D" id="3.30.110.10">
    <property type="entry name" value="Translation initiation factor 3 (IF-3), C-terminal domain"/>
    <property type="match status" value="1"/>
</dbReference>
<dbReference type="GO" id="GO:0032790">
    <property type="term" value="P:ribosome disassembly"/>
    <property type="evidence" value="ECO:0007669"/>
    <property type="project" value="TreeGrafter"/>
</dbReference>
<evidence type="ECO:0000256" key="1">
    <source>
        <dbReference type="ARBA" id="ARBA00005439"/>
    </source>
</evidence>